<evidence type="ECO:0000256" key="5">
    <source>
        <dbReference type="ARBA" id="ARBA00022729"/>
    </source>
</evidence>
<dbReference type="InterPro" id="IPR008816">
    <property type="entry name" value="Gly_zipper_2TM_dom"/>
</dbReference>
<organism evidence="8 9">
    <name type="scientific">Hasllibacter halocynthiae</name>
    <dbReference type="NCBI Taxonomy" id="595589"/>
    <lineage>
        <taxon>Bacteria</taxon>
        <taxon>Pseudomonadati</taxon>
        <taxon>Pseudomonadota</taxon>
        <taxon>Alphaproteobacteria</taxon>
        <taxon>Rhodobacterales</taxon>
        <taxon>Roseobacteraceae</taxon>
        <taxon>Hasllibacter</taxon>
    </lineage>
</organism>
<evidence type="ECO:0000313" key="9">
    <source>
        <dbReference type="Proteomes" id="UP000238801"/>
    </source>
</evidence>
<evidence type="ECO:0000259" key="7">
    <source>
        <dbReference type="Pfam" id="PF05433"/>
    </source>
</evidence>
<keyword evidence="5" id="KW-0732">Signal</keyword>
<dbReference type="InterPro" id="IPR012640">
    <property type="entry name" value="Membr_lipoprot_lipid_attach_CS"/>
</dbReference>
<dbReference type="EMBL" id="PVTT01000001">
    <property type="protein sequence ID" value="PRY94502.1"/>
    <property type="molecule type" value="Genomic_DNA"/>
</dbReference>
<comment type="caution">
    <text evidence="8">The sequence shown here is derived from an EMBL/GenBank/DDBJ whole genome shotgun (WGS) entry which is preliminary data.</text>
</comment>
<dbReference type="Pfam" id="PF08139">
    <property type="entry name" value="LPAM_1"/>
    <property type="match status" value="1"/>
</dbReference>
<keyword evidence="6" id="KW-0449">Lipoprotein</keyword>
<evidence type="ECO:0000256" key="2">
    <source>
        <dbReference type="ARBA" id="ARBA00008681"/>
    </source>
</evidence>
<proteinExistence type="inferred from homology"/>
<evidence type="ECO:0000256" key="3">
    <source>
        <dbReference type="ARBA" id="ARBA00015281"/>
    </source>
</evidence>
<dbReference type="AlphaFoldDB" id="A0A2T0X6C1"/>
<name>A0A2T0X6C1_9RHOB</name>
<evidence type="ECO:0000256" key="4">
    <source>
        <dbReference type="ARBA" id="ARBA00017922"/>
    </source>
</evidence>
<dbReference type="PROSITE" id="PS51257">
    <property type="entry name" value="PROKAR_LIPOPROTEIN"/>
    <property type="match status" value="1"/>
</dbReference>
<evidence type="ECO:0000313" key="8">
    <source>
        <dbReference type="EMBL" id="PRY94502.1"/>
    </source>
</evidence>
<evidence type="ECO:0000256" key="6">
    <source>
        <dbReference type="ARBA" id="ARBA00023288"/>
    </source>
</evidence>
<comment type="similarity">
    <text evidence="2">Belongs to the rickettsiale 17 kDa surface antigen family.</text>
</comment>
<dbReference type="Pfam" id="PF05433">
    <property type="entry name" value="Rick_17kDa_Anti"/>
    <property type="match status" value="1"/>
</dbReference>
<keyword evidence="9" id="KW-1185">Reference proteome</keyword>
<sequence>MRKILIALPAALLLAGCETTGGVGTANQGALTGAALGAATGLAVSGDDDRAAGALVGAALGAAAGNFIGQTPSGQCVYRTQGGGSVVAACP</sequence>
<dbReference type="RefSeq" id="WP_106158997.1">
    <property type="nucleotide sequence ID" value="NZ_PVTT01000001.1"/>
</dbReference>
<dbReference type="Proteomes" id="UP000238801">
    <property type="component" value="Unassembled WGS sequence"/>
</dbReference>
<evidence type="ECO:0000256" key="1">
    <source>
        <dbReference type="ARBA" id="ARBA00004459"/>
    </source>
</evidence>
<comment type="subcellular location">
    <subcellularLocation>
        <location evidence="1">Cell outer membrane</location>
        <topology evidence="1">Lipid-anchor</topology>
    </subcellularLocation>
</comment>
<reference evidence="8 9" key="1">
    <citation type="submission" date="2018-03" db="EMBL/GenBank/DDBJ databases">
        <title>Genomic Encyclopedia of Archaeal and Bacterial Type Strains, Phase II (KMG-II): from individual species to whole genera.</title>
        <authorList>
            <person name="Goeker M."/>
        </authorList>
    </citation>
    <scope>NUCLEOTIDE SEQUENCE [LARGE SCALE GENOMIC DNA]</scope>
    <source>
        <strain evidence="8 9">DSM 29318</strain>
    </source>
</reference>
<feature type="domain" description="Glycine zipper 2TM" evidence="7">
    <location>
        <begin position="29"/>
        <end position="69"/>
    </location>
</feature>
<dbReference type="GO" id="GO:0009279">
    <property type="term" value="C:cell outer membrane"/>
    <property type="evidence" value="ECO:0007669"/>
    <property type="project" value="UniProtKB-SubCell"/>
</dbReference>
<protein>
    <recommendedName>
        <fullName evidence="3">17 kDa surface antigen</fullName>
    </recommendedName>
    <alternativeName>
        <fullName evidence="4">Type IV secretion system putative lipoprotein virB7</fullName>
    </alternativeName>
</protein>
<gene>
    <name evidence="8" type="ORF">BCF33_0093</name>
</gene>
<accession>A0A2T0X6C1</accession>